<dbReference type="Proteomes" id="UP000553034">
    <property type="component" value="Unassembled WGS sequence"/>
</dbReference>
<sequence>MTKKRSFLYAIDLVLQPIPPIITGLQIDILKFKNTISGKTLRWNFRDCPDKNLWTAA</sequence>
<comment type="caution">
    <text evidence="1">The sequence shown here is derived from an EMBL/GenBank/DDBJ whole genome shotgun (WGS) entry which is preliminary data.</text>
</comment>
<dbReference type="AlphaFoldDB" id="A0A840ES10"/>
<evidence type="ECO:0000313" key="2">
    <source>
        <dbReference type="Proteomes" id="UP000553034"/>
    </source>
</evidence>
<dbReference type="EMBL" id="JACIFO010000011">
    <property type="protein sequence ID" value="MBB4119835.1"/>
    <property type="molecule type" value="Genomic_DNA"/>
</dbReference>
<evidence type="ECO:0000313" key="1">
    <source>
        <dbReference type="EMBL" id="MBB4119835.1"/>
    </source>
</evidence>
<name>A0A840ES10_9FLAO</name>
<proteinExistence type="predicted"/>
<reference evidence="1 2" key="1">
    <citation type="submission" date="2020-08" db="EMBL/GenBank/DDBJ databases">
        <title>Genomic Encyclopedia of Type Strains, Phase IV (KMG-IV): sequencing the most valuable type-strain genomes for metagenomic binning, comparative biology and taxonomic classification.</title>
        <authorList>
            <person name="Goeker M."/>
        </authorList>
    </citation>
    <scope>NUCLEOTIDE SEQUENCE [LARGE SCALE GENOMIC DNA]</scope>
    <source>
        <strain evidence="1 2">DSM 29568</strain>
    </source>
</reference>
<gene>
    <name evidence="1" type="ORF">GGR32_002146</name>
</gene>
<protein>
    <submittedName>
        <fullName evidence="1">Uncharacterized protein</fullName>
    </submittedName>
</protein>
<accession>A0A840ES10</accession>
<organism evidence="1 2">
    <name type="scientific">Mesonia hippocampi</name>
    <dbReference type="NCBI Taxonomy" id="1628250"/>
    <lineage>
        <taxon>Bacteria</taxon>
        <taxon>Pseudomonadati</taxon>
        <taxon>Bacteroidota</taxon>
        <taxon>Flavobacteriia</taxon>
        <taxon>Flavobacteriales</taxon>
        <taxon>Flavobacteriaceae</taxon>
        <taxon>Mesonia</taxon>
    </lineage>
</organism>
<dbReference type="RefSeq" id="WP_183478177.1">
    <property type="nucleotide sequence ID" value="NZ_JACIFO010000011.1"/>
</dbReference>
<keyword evidence="2" id="KW-1185">Reference proteome</keyword>